<sequence>MMYTPPSSPIFLAGRIDMGKCLSTGLAQSHFCTLQMSTHVMAKSWGKPTFSPRNLKWVAYCTRQLGMEQRLKMKAGLDFIFSHSVLPASRTIMALWRTRLLTPEQKAQIAED</sequence>
<evidence type="ECO:0000313" key="2">
    <source>
        <dbReference type="Proteomes" id="UP000828941"/>
    </source>
</evidence>
<gene>
    <name evidence="1" type="ORF">L6164_006400</name>
</gene>
<evidence type="ECO:0000313" key="1">
    <source>
        <dbReference type="EMBL" id="KAI4352119.1"/>
    </source>
</evidence>
<protein>
    <submittedName>
        <fullName evidence="1">Uncharacterized protein</fullName>
    </submittedName>
</protein>
<organism evidence="1 2">
    <name type="scientific">Bauhinia variegata</name>
    <name type="common">Purple orchid tree</name>
    <name type="synonym">Phanera variegata</name>
    <dbReference type="NCBI Taxonomy" id="167791"/>
    <lineage>
        <taxon>Eukaryota</taxon>
        <taxon>Viridiplantae</taxon>
        <taxon>Streptophyta</taxon>
        <taxon>Embryophyta</taxon>
        <taxon>Tracheophyta</taxon>
        <taxon>Spermatophyta</taxon>
        <taxon>Magnoliopsida</taxon>
        <taxon>eudicotyledons</taxon>
        <taxon>Gunneridae</taxon>
        <taxon>Pentapetalae</taxon>
        <taxon>rosids</taxon>
        <taxon>fabids</taxon>
        <taxon>Fabales</taxon>
        <taxon>Fabaceae</taxon>
        <taxon>Cercidoideae</taxon>
        <taxon>Cercideae</taxon>
        <taxon>Bauhiniinae</taxon>
        <taxon>Bauhinia</taxon>
    </lineage>
</organism>
<accession>A0ACB9PVR9</accession>
<proteinExistence type="predicted"/>
<reference evidence="1 2" key="1">
    <citation type="journal article" date="2022" name="DNA Res.">
        <title>Chromosomal-level genome assembly of the orchid tree Bauhinia variegata (Leguminosae; Cercidoideae) supports the allotetraploid origin hypothesis of Bauhinia.</title>
        <authorList>
            <person name="Zhong Y."/>
            <person name="Chen Y."/>
            <person name="Zheng D."/>
            <person name="Pang J."/>
            <person name="Liu Y."/>
            <person name="Luo S."/>
            <person name="Meng S."/>
            <person name="Qian L."/>
            <person name="Wei D."/>
            <person name="Dai S."/>
            <person name="Zhou R."/>
        </authorList>
    </citation>
    <scope>NUCLEOTIDE SEQUENCE [LARGE SCALE GENOMIC DNA]</scope>
    <source>
        <strain evidence="1">BV-YZ2020</strain>
    </source>
</reference>
<name>A0ACB9PVR9_BAUVA</name>
<comment type="caution">
    <text evidence="1">The sequence shown here is derived from an EMBL/GenBank/DDBJ whole genome shotgun (WGS) entry which is preliminary data.</text>
</comment>
<dbReference type="Proteomes" id="UP000828941">
    <property type="component" value="Chromosome 3"/>
</dbReference>
<keyword evidence="2" id="KW-1185">Reference proteome</keyword>
<dbReference type="EMBL" id="CM039428">
    <property type="protein sequence ID" value="KAI4352119.1"/>
    <property type="molecule type" value="Genomic_DNA"/>
</dbReference>